<dbReference type="AlphaFoldDB" id="A0A2H3HK05"/>
<evidence type="ECO:0000313" key="1">
    <source>
        <dbReference type="EMBL" id="PCD41068.1"/>
    </source>
</evidence>
<organism evidence="1 2">
    <name type="scientific">Fusarium oxysporum f. sp. radicis-cucumerinum</name>
    <dbReference type="NCBI Taxonomy" id="327505"/>
    <lineage>
        <taxon>Eukaryota</taxon>
        <taxon>Fungi</taxon>
        <taxon>Dikarya</taxon>
        <taxon>Ascomycota</taxon>
        <taxon>Pezizomycotina</taxon>
        <taxon>Sordariomycetes</taxon>
        <taxon>Hypocreomycetidae</taxon>
        <taxon>Hypocreales</taxon>
        <taxon>Nectriaceae</taxon>
        <taxon>Fusarium</taxon>
        <taxon>Fusarium oxysporum species complex</taxon>
    </lineage>
</organism>
<reference evidence="1 2" key="2">
    <citation type="journal article" date="2017" name="Sci. Rep.">
        <title>A mobile pathogenicity chromosome in Fusarium oxysporum for infection of multiple cucurbit species.</title>
        <authorList>
            <person name="van Dam P."/>
            <person name="Fokkens L."/>
            <person name="Ayukawa Y."/>
            <person name="van der Gragt M."/>
            <person name="Ter Horst A."/>
            <person name="Brankovics B."/>
            <person name="Houterman P.M."/>
            <person name="Arie T."/>
            <person name="Rep M."/>
        </authorList>
    </citation>
    <scope>NUCLEOTIDE SEQUENCE [LARGE SCALE GENOMIC DNA]</scope>
    <source>
        <strain evidence="1 2">Forc016</strain>
    </source>
</reference>
<reference evidence="1 2" key="1">
    <citation type="journal article" date="2016" name="Environ. Microbiol.">
        <title>Effector profiles distinguish formae speciales of Fusarium oxysporum.</title>
        <authorList>
            <person name="van Dam P."/>
            <person name="Fokkens L."/>
            <person name="Schmidt S.M."/>
            <person name="Linmans J.H."/>
            <person name="Kistler H.C."/>
            <person name="Ma L.J."/>
            <person name="Rep M."/>
        </authorList>
    </citation>
    <scope>NUCLEOTIDE SEQUENCE [LARGE SCALE GENOMIC DNA]</scope>
    <source>
        <strain evidence="1 2">Forc016</strain>
    </source>
</reference>
<sequence length="97" mass="10637">MSSDEGKVRRVLDDSNGLLKSVAMKMASDTSSHTRSSLPAPKAADPTSVVLHVSEAPIVQAIQNWQTYHFTSTKTISAYILPVPTSVYVCFLITRER</sequence>
<accession>A0A2H3HK05</accession>
<gene>
    <name evidence="1" type="ORF">AU210_003626</name>
</gene>
<proteinExistence type="predicted"/>
<dbReference type="Proteomes" id="UP000219602">
    <property type="component" value="Chromosome 4"/>
</dbReference>
<evidence type="ECO:0000313" key="2">
    <source>
        <dbReference type="Proteomes" id="UP000219602"/>
    </source>
</evidence>
<dbReference type="EMBL" id="MABQ02000003">
    <property type="protein sequence ID" value="PCD41068.1"/>
    <property type="molecule type" value="Genomic_DNA"/>
</dbReference>
<comment type="caution">
    <text evidence="1">The sequence shown here is derived from an EMBL/GenBank/DDBJ whole genome shotgun (WGS) entry which is preliminary data.</text>
</comment>
<name>A0A2H3HK05_FUSOX</name>
<protein>
    <submittedName>
        <fullName evidence="1">Uncharacterized protein</fullName>
    </submittedName>
</protein>